<evidence type="ECO:0000256" key="1">
    <source>
        <dbReference type="ARBA" id="ARBA00007730"/>
    </source>
</evidence>
<comment type="similarity">
    <text evidence="1">Belongs to the aspartyl/asparaginyl beta-hydroxylase family.</text>
</comment>
<dbReference type="InterPro" id="IPR007803">
    <property type="entry name" value="Asp/Arg/Pro-Hydrxlase"/>
</dbReference>
<dbReference type="HOGENOM" id="CLU_927100_0_0_4"/>
<accession>A0A0C6P4F8</accession>
<feature type="transmembrane region" description="Helical" evidence="4">
    <location>
        <begin position="12"/>
        <end position="29"/>
    </location>
</feature>
<dbReference type="NCBIfam" id="NF033391">
    <property type="entry name" value="lipid_A_LpxO"/>
    <property type="match status" value="1"/>
</dbReference>
<evidence type="ECO:0000256" key="3">
    <source>
        <dbReference type="ARBA" id="ARBA00023002"/>
    </source>
</evidence>
<keyword evidence="4" id="KW-1133">Transmembrane helix</keyword>
<evidence type="ECO:0000256" key="2">
    <source>
        <dbReference type="ARBA" id="ARBA00022964"/>
    </source>
</evidence>
<gene>
    <name evidence="6" type="ORF">BN112_1205</name>
</gene>
<dbReference type="InterPro" id="IPR047694">
    <property type="entry name" value="Lipid_A_LpxO-like"/>
</dbReference>
<dbReference type="SUPFAM" id="SSF51197">
    <property type="entry name" value="Clavaminate synthase-like"/>
    <property type="match status" value="1"/>
</dbReference>
<evidence type="ECO:0000313" key="7">
    <source>
        <dbReference type="Proteomes" id="UP000007564"/>
    </source>
</evidence>
<dbReference type="KEGG" id="bbh:BN112_1205"/>
<dbReference type="EMBL" id="HE965806">
    <property type="protein sequence ID" value="CCJ53123.1"/>
    <property type="molecule type" value="Genomic_DNA"/>
</dbReference>
<dbReference type="InterPro" id="IPR051821">
    <property type="entry name" value="Asp/Asn_beta-hydroxylase"/>
</dbReference>
<keyword evidence="3" id="KW-0560">Oxidoreductase</keyword>
<sequence>MPQRRPLRTMKWLIPGLWLASILFAHFRGRVRLSLSRQMLDHSVLLAPVNAFMVLTSRVPTTPYLTTSEIPELKVLDDNWETIRDEALKMAELRRIKAAERHDDIGFNSFFKYGWKRFYLKWYDARHPSAEELCPKTVAILKSLPKVKAAMFAELPPGGKLNPHRDPFSGSLRYHLGLATPNDDRCYIAVDGESYSWRDGESVVFDETYVHEAHNKSEGNRIILFCDVERPLKWRWAEAFNRWFGRVVMSAASSPNDAGDQTGAINKLTHAHWVIDQKRKQFKAWNRTVYKATKWGLIALVAIGFLAL</sequence>
<dbReference type="OrthoDB" id="21665at2"/>
<reference evidence="6 7" key="1">
    <citation type="journal article" date="2012" name="BMC Genomics">
        <title>Comparative genomics of the classical Bordetella subspecies: the evolution and exchange of virulence-associated diversity amongst closely related pathogens.</title>
        <authorList>
            <person name="Park J."/>
            <person name="Zhang Y."/>
            <person name="Buboltz A.M."/>
            <person name="Zhang X."/>
            <person name="Schuster S.C."/>
            <person name="Ahuja U."/>
            <person name="Liu M."/>
            <person name="Miller J.F."/>
            <person name="Sebaihia M."/>
            <person name="Bentley S.D."/>
            <person name="Parkhill J."/>
            <person name="Harvill E.T."/>
        </authorList>
    </citation>
    <scope>NUCLEOTIDE SEQUENCE [LARGE SCALE GENOMIC DNA]</scope>
    <source>
        <strain evidence="6 7">253</strain>
    </source>
</reference>
<keyword evidence="2 6" id="KW-0223">Dioxygenase</keyword>
<dbReference type="Gene3D" id="2.60.120.330">
    <property type="entry name" value="B-lactam Antibiotic, Isopenicillin N Synthase, Chain"/>
    <property type="match status" value="1"/>
</dbReference>
<proteinExistence type="inferred from homology"/>
<keyword evidence="4" id="KW-0472">Membrane</keyword>
<protein>
    <submittedName>
        <fullName evidence="6">Putative dioxygenase</fullName>
    </submittedName>
</protein>
<dbReference type="Proteomes" id="UP000007564">
    <property type="component" value="Chromosome"/>
</dbReference>
<dbReference type="PANTHER" id="PTHR46332">
    <property type="entry name" value="ASPARTATE BETA-HYDROXYLASE DOMAIN-CONTAINING PROTEIN 2"/>
    <property type="match status" value="1"/>
</dbReference>
<keyword evidence="4" id="KW-0812">Transmembrane</keyword>
<evidence type="ECO:0000256" key="4">
    <source>
        <dbReference type="SAM" id="Phobius"/>
    </source>
</evidence>
<name>A0A0C6P4F8_BORBO</name>
<feature type="domain" description="Aspartyl/asparaginy/proline hydroxylase" evidence="5">
    <location>
        <begin position="78"/>
        <end position="231"/>
    </location>
</feature>
<organism evidence="6 7">
    <name type="scientific">Bordetella bronchiseptica 253</name>
    <dbReference type="NCBI Taxonomy" id="568707"/>
    <lineage>
        <taxon>Bacteria</taxon>
        <taxon>Pseudomonadati</taxon>
        <taxon>Pseudomonadota</taxon>
        <taxon>Betaproteobacteria</taxon>
        <taxon>Burkholderiales</taxon>
        <taxon>Alcaligenaceae</taxon>
        <taxon>Bordetella</taxon>
    </lineage>
</organism>
<evidence type="ECO:0000313" key="6">
    <source>
        <dbReference type="EMBL" id="CCJ53123.1"/>
    </source>
</evidence>
<evidence type="ECO:0000259" key="5">
    <source>
        <dbReference type="Pfam" id="PF05118"/>
    </source>
</evidence>
<dbReference type="PANTHER" id="PTHR46332:SF5">
    <property type="entry name" value="ASPARTATE BETA-HYDROXYLASE DOMAIN CONTAINING 2"/>
    <property type="match status" value="1"/>
</dbReference>
<dbReference type="Pfam" id="PF05118">
    <property type="entry name" value="Asp_Arg_Hydrox"/>
    <property type="match status" value="1"/>
</dbReference>
<dbReference type="AlphaFoldDB" id="A0A0C6P4F8"/>
<dbReference type="InterPro" id="IPR027443">
    <property type="entry name" value="IPNS-like_sf"/>
</dbReference>
<dbReference type="GO" id="GO:0051213">
    <property type="term" value="F:dioxygenase activity"/>
    <property type="evidence" value="ECO:0007669"/>
    <property type="project" value="UniProtKB-KW"/>
</dbReference>